<reference evidence="2 3" key="1">
    <citation type="submission" date="2024-09" db="EMBL/GenBank/DDBJ databases">
        <title>Chromosome-scale assembly of Riccia sorocarpa.</title>
        <authorList>
            <person name="Paukszto L."/>
        </authorList>
    </citation>
    <scope>NUCLEOTIDE SEQUENCE [LARGE SCALE GENOMIC DNA]</scope>
    <source>
        <strain evidence="2">LP-2024</strain>
        <tissue evidence="2">Aerial parts of the thallus</tissue>
    </source>
</reference>
<feature type="compositionally biased region" description="Basic residues" evidence="1">
    <location>
        <begin position="245"/>
        <end position="261"/>
    </location>
</feature>
<dbReference type="EMBL" id="JBJQOH010000006">
    <property type="protein sequence ID" value="KAL3684295.1"/>
    <property type="molecule type" value="Genomic_DNA"/>
</dbReference>
<dbReference type="Proteomes" id="UP001633002">
    <property type="component" value="Unassembled WGS sequence"/>
</dbReference>
<feature type="region of interest" description="Disordered" evidence="1">
    <location>
        <begin position="1"/>
        <end position="107"/>
    </location>
</feature>
<feature type="region of interest" description="Disordered" evidence="1">
    <location>
        <begin position="129"/>
        <end position="307"/>
    </location>
</feature>
<evidence type="ECO:0000256" key="1">
    <source>
        <dbReference type="SAM" id="MobiDB-lite"/>
    </source>
</evidence>
<feature type="compositionally biased region" description="Basic residues" evidence="1">
    <location>
        <begin position="194"/>
        <end position="203"/>
    </location>
</feature>
<feature type="compositionally biased region" description="Polar residues" evidence="1">
    <location>
        <begin position="223"/>
        <end position="237"/>
    </location>
</feature>
<feature type="compositionally biased region" description="Polar residues" evidence="1">
    <location>
        <begin position="1"/>
        <end position="10"/>
    </location>
</feature>
<keyword evidence="3" id="KW-1185">Reference proteome</keyword>
<feature type="compositionally biased region" description="Basic and acidic residues" evidence="1">
    <location>
        <begin position="157"/>
        <end position="172"/>
    </location>
</feature>
<evidence type="ECO:0000313" key="3">
    <source>
        <dbReference type="Proteomes" id="UP001633002"/>
    </source>
</evidence>
<accession>A0ABD3H1V0</accession>
<feature type="compositionally biased region" description="Basic residues" evidence="1">
    <location>
        <begin position="56"/>
        <end position="66"/>
    </location>
</feature>
<evidence type="ECO:0000313" key="2">
    <source>
        <dbReference type="EMBL" id="KAL3684295.1"/>
    </source>
</evidence>
<comment type="caution">
    <text evidence="2">The sequence shown here is derived from an EMBL/GenBank/DDBJ whole genome shotgun (WGS) entry which is preliminary data.</text>
</comment>
<organism evidence="2 3">
    <name type="scientific">Riccia sorocarpa</name>
    <dbReference type="NCBI Taxonomy" id="122646"/>
    <lineage>
        <taxon>Eukaryota</taxon>
        <taxon>Viridiplantae</taxon>
        <taxon>Streptophyta</taxon>
        <taxon>Embryophyta</taxon>
        <taxon>Marchantiophyta</taxon>
        <taxon>Marchantiopsida</taxon>
        <taxon>Marchantiidae</taxon>
        <taxon>Marchantiales</taxon>
        <taxon>Ricciaceae</taxon>
        <taxon>Riccia</taxon>
    </lineage>
</organism>
<name>A0ABD3H1V0_9MARC</name>
<feature type="compositionally biased region" description="Acidic residues" evidence="1">
    <location>
        <begin position="207"/>
        <end position="219"/>
    </location>
</feature>
<proteinExistence type="predicted"/>
<protein>
    <submittedName>
        <fullName evidence="2">Uncharacterized protein</fullName>
    </submittedName>
</protein>
<dbReference type="AlphaFoldDB" id="A0ABD3H1V0"/>
<feature type="compositionally biased region" description="Polar residues" evidence="1">
    <location>
        <begin position="288"/>
        <end position="299"/>
    </location>
</feature>
<gene>
    <name evidence="2" type="ORF">R1sor_002317</name>
</gene>
<sequence length="396" mass="42421">MGSRTRQTRAVVSYRLDSSSDDSDDGDASFRLQRSRRNEPGRGNNSSGELEAGITKGRRSLALKKNRNQERGGAKDEDRAQRDHLDQDGLRQDDASVNLERSPDGNLLQGTAAATAFQRLVDAAVDAEGNEVTDEAIGDSKQMSAKGGETPEQPPEFENRNNPEDVELDVKPAMKSSPLNRSGREPAAKSANPRSKKPSKSHHVGSDEDGDWTDDDDFGEGNVSDSASDFSNENASDSDLDMGRPAKKRQTVKSTAAKKLRTSAAPRTSLTKGGRTKGGVADRKPSPASLQSTENTKTPAKSVGRPRKLISPCAKSVTSAVQGTGAVTTPSIPRLQPVKMRLKMASKEAASDGSPCGSAGRVPLHLIAENNLQHRRILGLSRRCRPPPLHPYLAGT</sequence>
<feature type="compositionally biased region" description="Basic and acidic residues" evidence="1">
    <location>
        <begin position="67"/>
        <end position="94"/>
    </location>
</feature>